<keyword evidence="7" id="KW-1185">Reference proteome</keyword>
<name>A0A4P9C6C6_EUBML</name>
<feature type="transmembrane region" description="Helical" evidence="5">
    <location>
        <begin position="167"/>
        <end position="193"/>
    </location>
</feature>
<sequence>MKKQTIGFAALAMLQKILSLSCFLVAAGTLGCIRGWIYFILYLIIMAGTLAVLLHRNPTALSFPEKNAEKASGIDITLRNFCSPLSFYGIYIVAGLETRFHWSSVPQPVVAAGLVLSAVANLLMSWALLSNKYYEADTPMLKDAQPVVCSSGPYRFVRHPGYLFMSFWAVTVGMIFGWATGIVSAVIVLLLILRTYYEDQSLLASFPGYVRYAQQVKYRLIPFIW</sequence>
<protein>
    <submittedName>
        <fullName evidence="6">Isoprenylcysteine carboxylmethyltransferase family protein</fullName>
    </submittedName>
</protein>
<evidence type="ECO:0000256" key="1">
    <source>
        <dbReference type="ARBA" id="ARBA00004141"/>
    </source>
</evidence>
<dbReference type="RefSeq" id="WP_058694049.1">
    <property type="nucleotide sequence ID" value="NZ_CABJDW020000014.1"/>
</dbReference>
<dbReference type="AlphaFoldDB" id="A0A4P9C6C6"/>
<reference evidence="6 7" key="1">
    <citation type="submission" date="2018-05" db="EMBL/GenBank/DDBJ databases">
        <title>Genome comparison of Eubacterium sp.</title>
        <authorList>
            <person name="Feng Y."/>
            <person name="Sanchez-Andrea I."/>
            <person name="Stams A.J.M."/>
            <person name="De Vos W.M."/>
        </authorList>
    </citation>
    <scope>NUCLEOTIDE SEQUENCE [LARGE SCALE GENOMIC DNA]</scope>
    <source>
        <strain evidence="6 7">YI</strain>
    </source>
</reference>
<dbReference type="GO" id="GO:0016020">
    <property type="term" value="C:membrane"/>
    <property type="evidence" value="ECO:0007669"/>
    <property type="project" value="UniProtKB-SubCell"/>
</dbReference>
<evidence type="ECO:0000256" key="3">
    <source>
        <dbReference type="ARBA" id="ARBA00022989"/>
    </source>
</evidence>
<proteinExistence type="predicted"/>
<organism evidence="6 7">
    <name type="scientific">Eubacterium maltosivorans</name>
    <dbReference type="NCBI Taxonomy" id="2041044"/>
    <lineage>
        <taxon>Bacteria</taxon>
        <taxon>Bacillati</taxon>
        <taxon>Bacillota</taxon>
        <taxon>Clostridia</taxon>
        <taxon>Eubacteriales</taxon>
        <taxon>Eubacteriaceae</taxon>
        <taxon>Eubacterium</taxon>
    </lineage>
</organism>
<keyword evidence="6" id="KW-0808">Transferase</keyword>
<evidence type="ECO:0000256" key="2">
    <source>
        <dbReference type="ARBA" id="ARBA00022692"/>
    </source>
</evidence>
<dbReference type="EMBL" id="CP029487">
    <property type="protein sequence ID" value="QCT70933.1"/>
    <property type="molecule type" value="Genomic_DNA"/>
</dbReference>
<keyword evidence="4 5" id="KW-0472">Membrane</keyword>
<dbReference type="GO" id="GO:0032259">
    <property type="term" value="P:methylation"/>
    <property type="evidence" value="ECO:0007669"/>
    <property type="project" value="UniProtKB-KW"/>
</dbReference>
<dbReference type="PANTHER" id="PTHR43847">
    <property type="entry name" value="BLL3993 PROTEIN"/>
    <property type="match status" value="1"/>
</dbReference>
<keyword evidence="6" id="KW-0489">Methyltransferase</keyword>
<dbReference type="InterPro" id="IPR007269">
    <property type="entry name" value="ICMT_MeTrfase"/>
</dbReference>
<comment type="subcellular location">
    <subcellularLocation>
        <location evidence="1">Membrane</location>
        <topology evidence="1">Multi-pass membrane protein</topology>
    </subcellularLocation>
</comment>
<keyword evidence="3 5" id="KW-1133">Transmembrane helix</keyword>
<evidence type="ECO:0000313" key="6">
    <source>
        <dbReference type="EMBL" id="QCT70933.1"/>
    </source>
</evidence>
<dbReference type="PROSITE" id="PS51257">
    <property type="entry name" value="PROKAR_LIPOPROTEIN"/>
    <property type="match status" value="1"/>
</dbReference>
<dbReference type="KEGG" id="emt:CPZ25_006185"/>
<evidence type="ECO:0000256" key="5">
    <source>
        <dbReference type="SAM" id="Phobius"/>
    </source>
</evidence>
<dbReference type="Pfam" id="PF04140">
    <property type="entry name" value="ICMT"/>
    <property type="match status" value="1"/>
</dbReference>
<evidence type="ECO:0000256" key="4">
    <source>
        <dbReference type="ARBA" id="ARBA00023136"/>
    </source>
</evidence>
<dbReference type="Proteomes" id="UP000218387">
    <property type="component" value="Chromosome"/>
</dbReference>
<feature type="transmembrane region" description="Helical" evidence="5">
    <location>
        <begin position="109"/>
        <end position="129"/>
    </location>
</feature>
<gene>
    <name evidence="6" type="ORF">CPZ25_006185</name>
</gene>
<accession>A0A4P9C6C6</accession>
<keyword evidence="2 5" id="KW-0812">Transmembrane</keyword>
<evidence type="ECO:0000313" key="7">
    <source>
        <dbReference type="Proteomes" id="UP000218387"/>
    </source>
</evidence>
<dbReference type="GO" id="GO:0004671">
    <property type="term" value="F:protein C-terminal S-isoprenylcysteine carboxyl O-methyltransferase activity"/>
    <property type="evidence" value="ECO:0007669"/>
    <property type="project" value="InterPro"/>
</dbReference>
<dbReference type="InterPro" id="IPR052527">
    <property type="entry name" value="Metal_cation-efflux_comp"/>
</dbReference>
<dbReference type="PANTHER" id="PTHR43847:SF1">
    <property type="entry name" value="BLL3993 PROTEIN"/>
    <property type="match status" value="1"/>
</dbReference>
<dbReference type="Gene3D" id="1.20.120.1630">
    <property type="match status" value="1"/>
</dbReference>
<feature type="transmembrane region" description="Helical" evidence="5">
    <location>
        <begin position="35"/>
        <end position="54"/>
    </location>
</feature>